<dbReference type="PANTHER" id="PTHR43377:SF2">
    <property type="entry name" value="BINDING ROSSMANN FOLD OXIDOREDUCTASE, PUTATIVE (AFU_ORTHOLOGUE AFUA_4G00560)-RELATED"/>
    <property type="match status" value="1"/>
</dbReference>
<dbReference type="InterPro" id="IPR036291">
    <property type="entry name" value="NAD(P)-bd_dom_sf"/>
</dbReference>
<dbReference type="PANTHER" id="PTHR43377">
    <property type="entry name" value="BILIVERDIN REDUCTASE A"/>
    <property type="match status" value="1"/>
</dbReference>
<evidence type="ECO:0000256" key="1">
    <source>
        <dbReference type="ARBA" id="ARBA00010928"/>
    </source>
</evidence>
<dbReference type="SUPFAM" id="SSF51735">
    <property type="entry name" value="NAD(P)-binding Rossmann-fold domains"/>
    <property type="match status" value="1"/>
</dbReference>
<feature type="domain" description="Gfo/Idh/MocA-like oxidoreductase N-terminal" evidence="2">
    <location>
        <begin position="5"/>
        <end position="124"/>
    </location>
</feature>
<gene>
    <name evidence="4" type="ORF">GCM10023191_084380</name>
</gene>
<dbReference type="InterPro" id="IPR000683">
    <property type="entry name" value="Gfo/Idh/MocA-like_OxRdtase_N"/>
</dbReference>
<dbReference type="RefSeq" id="WP_345473779.1">
    <property type="nucleotide sequence ID" value="NZ_BAABHF010000050.1"/>
</dbReference>
<proteinExistence type="inferred from homology"/>
<reference evidence="5" key="1">
    <citation type="journal article" date="2019" name="Int. J. Syst. Evol. Microbiol.">
        <title>The Global Catalogue of Microorganisms (GCM) 10K type strain sequencing project: providing services to taxonomists for standard genome sequencing and annotation.</title>
        <authorList>
            <consortium name="The Broad Institute Genomics Platform"/>
            <consortium name="The Broad Institute Genome Sequencing Center for Infectious Disease"/>
            <person name="Wu L."/>
            <person name="Ma J."/>
        </authorList>
    </citation>
    <scope>NUCLEOTIDE SEQUENCE [LARGE SCALE GENOMIC DNA]</scope>
    <source>
        <strain evidence="5">JCM 17933</strain>
    </source>
</reference>
<comment type="caution">
    <text evidence="4">The sequence shown here is derived from an EMBL/GenBank/DDBJ whole genome shotgun (WGS) entry which is preliminary data.</text>
</comment>
<dbReference type="Pfam" id="PF02894">
    <property type="entry name" value="GFO_IDH_MocA_C"/>
    <property type="match status" value="1"/>
</dbReference>
<protein>
    <submittedName>
        <fullName evidence="4">Gfo/Idh/MocA family oxidoreductase</fullName>
    </submittedName>
</protein>
<comment type="similarity">
    <text evidence="1">Belongs to the Gfo/Idh/MocA family.</text>
</comment>
<accession>A0ABP8R0X5</accession>
<dbReference type="EMBL" id="BAABHF010000050">
    <property type="protein sequence ID" value="GAA4515051.1"/>
    <property type="molecule type" value="Genomic_DNA"/>
</dbReference>
<evidence type="ECO:0000259" key="2">
    <source>
        <dbReference type="Pfam" id="PF01408"/>
    </source>
</evidence>
<keyword evidence="5" id="KW-1185">Reference proteome</keyword>
<evidence type="ECO:0000259" key="3">
    <source>
        <dbReference type="Pfam" id="PF02894"/>
    </source>
</evidence>
<dbReference type="InterPro" id="IPR004104">
    <property type="entry name" value="Gfo/Idh/MocA-like_OxRdtase_C"/>
</dbReference>
<dbReference type="Gene3D" id="3.40.50.720">
    <property type="entry name" value="NAD(P)-binding Rossmann-like Domain"/>
    <property type="match status" value="1"/>
</dbReference>
<dbReference type="Proteomes" id="UP001500503">
    <property type="component" value="Unassembled WGS sequence"/>
</dbReference>
<sequence>MPVTLAVAGAGIRGRSYARHAAAGGHARLVAVAEPDESRRTAIAAEHGLPPENVFTDWRDLAARPRLADAVIVATQDAQHVEPAVAFADLGYHLLLEKPMAPTEAGSRKIAEAAERSGVMLAVCHVMRYSAYTRALKDLLDRRRIGDVVNVQHLEPVGWWHFAHSFVRGNWRSEVLSSPMLLAKCCHDVDWLAHIIGRPARRVSSFGGLTHFRPENRPAGAADRCLDCAVEPGCPYSAPRIYFRLAGAPERGDWPHTALTADTSPEGVREALRTGPYGRCVYTGDNDVADQQVVMIEYEGGVTASLTVTAFTPMSSRRTRVFGTRGAIEGDGQRLTVHDFVTGRHETVETGDDKAVLDGGHGDADQALVAAFVAALAAGDPAPLLTDARASLDSHRLVWAAERARHTGTVVTIPEQVPEPDAPRSE</sequence>
<evidence type="ECO:0000313" key="5">
    <source>
        <dbReference type="Proteomes" id="UP001500503"/>
    </source>
</evidence>
<evidence type="ECO:0000313" key="4">
    <source>
        <dbReference type="EMBL" id="GAA4515051.1"/>
    </source>
</evidence>
<dbReference type="Gene3D" id="3.30.360.10">
    <property type="entry name" value="Dihydrodipicolinate Reductase, domain 2"/>
    <property type="match status" value="1"/>
</dbReference>
<feature type="domain" description="Gfo/Idh/MocA-like oxidoreductase C-terminal" evidence="3">
    <location>
        <begin position="137"/>
        <end position="413"/>
    </location>
</feature>
<organism evidence="4 5">
    <name type="scientific">Actinoallomurus oryzae</name>
    <dbReference type="NCBI Taxonomy" id="502180"/>
    <lineage>
        <taxon>Bacteria</taxon>
        <taxon>Bacillati</taxon>
        <taxon>Actinomycetota</taxon>
        <taxon>Actinomycetes</taxon>
        <taxon>Streptosporangiales</taxon>
        <taxon>Thermomonosporaceae</taxon>
        <taxon>Actinoallomurus</taxon>
    </lineage>
</organism>
<dbReference type="Pfam" id="PF01408">
    <property type="entry name" value="GFO_IDH_MocA"/>
    <property type="match status" value="1"/>
</dbReference>
<dbReference type="SUPFAM" id="SSF55347">
    <property type="entry name" value="Glyceraldehyde-3-phosphate dehydrogenase-like, C-terminal domain"/>
    <property type="match status" value="1"/>
</dbReference>
<dbReference type="InterPro" id="IPR051450">
    <property type="entry name" value="Gfo/Idh/MocA_Oxidoreductases"/>
</dbReference>
<name>A0ABP8R0X5_9ACTN</name>